<dbReference type="AlphaFoldDB" id="A0A0C3GN42"/>
<feature type="compositionally biased region" description="Basic and acidic residues" evidence="1">
    <location>
        <begin position="35"/>
        <end position="50"/>
    </location>
</feature>
<dbReference type="EMBL" id="KN832970">
    <property type="protein sequence ID" value="KIM91951.1"/>
    <property type="molecule type" value="Genomic_DNA"/>
</dbReference>
<evidence type="ECO:0000256" key="1">
    <source>
        <dbReference type="SAM" id="MobiDB-lite"/>
    </source>
</evidence>
<reference evidence="3" key="2">
    <citation type="submission" date="2015-01" db="EMBL/GenBank/DDBJ databases">
        <title>Evolutionary Origins and Diversification of the Mycorrhizal Mutualists.</title>
        <authorList>
            <consortium name="DOE Joint Genome Institute"/>
            <consortium name="Mycorrhizal Genomics Consortium"/>
            <person name="Kohler A."/>
            <person name="Kuo A."/>
            <person name="Nagy L.G."/>
            <person name="Floudas D."/>
            <person name="Copeland A."/>
            <person name="Barry K.W."/>
            <person name="Cichocki N."/>
            <person name="Veneault-Fourrey C."/>
            <person name="LaButti K."/>
            <person name="Lindquist E.A."/>
            <person name="Lipzen A."/>
            <person name="Lundell T."/>
            <person name="Morin E."/>
            <person name="Murat C."/>
            <person name="Riley R."/>
            <person name="Ohm R."/>
            <person name="Sun H."/>
            <person name="Tunlid A."/>
            <person name="Henrissat B."/>
            <person name="Grigoriev I.V."/>
            <person name="Hibbett D.S."/>
            <person name="Martin F."/>
        </authorList>
    </citation>
    <scope>NUCLEOTIDE SEQUENCE [LARGE SCALE GENOMIC DNA]</scope>
    <source>
        <strain evidence="3">F 1598</strain>
    </source>
</reference>
<accession>A0A0C3GN42</accession>
<protein>
    <recommendedName>
        <fullName evidence="4">CsbD-like domain-containing protein</fullName>
    </recommendedName>
</protein>
<feature type="compositionally biased region" description="Polar residues" evidence="1">
    <location>
        <begin position="21"/>
        <end position="34"/>
    </location>
</feature>
<proteinExistence type="predicted"/>
<evidence type="ECO:0000313" key="3">
    <source>
        <dbReference type="Proteomes" id="UP000054166"/>
    </source>
</evidence>
<dbReference type="PANTHER" id="PTHR40460">
    <property type="entry name" value="CHROMOSOME 1, WHOLE GENOME SHOTGUN SEQUENCE"/>
    <property type="match status" value="1"/>
</dbReference>
<dbReference type="InParanoid" id="A0A0C3GN42"/>
<name>A0A0C3GN42_PILCF</name>
<dbReference type="HOGENOM" id="CLU_167733_0_0_1"/>
<dbReference type="STRING" id="765440.A0A0C3GN42"/>
<gene>
    <name evidence="2" type="ORF">PILCRDRAFT_57452</name>
</gene>
<feature type="region of interest" description="Disordered" evidence="1">
    <location>
        <begin position="1"/>
        <end position="50"/>
    </location>
</feature>
<feature type="region of interest" description="Disordered" evidence="1">
    <location>
        <begin position="78"/>
        <end position="105"/>
    </location>
</feature>
<dbReference type="OrthoDB" id="9999611at2759"/>
<organism evidence="2 3">
    <name type="scientific">Piloderma croceum (strain F 1598)</name>
    <dbReference type="NCBI Taxonomy" id="765440"/>
    <lineage>
        <taxon>Eukaryota</taxon>
        <taxon>Fungi</taxon>
        <taxon>Dikarya</taxon>
        <taxon>Basidiomycota</taxon>
        <taxon>Agaricomycotina</taxon>
        <taxon>Agaricomycetes</taxon>
        <taxon>Agaricomycetidae</taxon>
        <taxon>Atheliales</taxon>
        <taxon>Atheliaceae</taxon>
        <taxon>Piloderma</taxon>
    </lineage>
</organism>
<evidence type="ECO:0000313" key="2">
    <source>
        <dbReference type="EMBL" id="KIM91951.1"/>
    </source>
</evidence>
<dbReference type="PANTHER" id="PTHR40460:SF1">
    <property type="entry name" value="CSBD-LIKE DOMAIN-CONTAINING PROTEIN"/>
    <property type="match status" value="1"/>
</dbReference>
<evidence type="ECO:0008006" key="4">
    <source>
        <dbReference type="Google" id="ProtNLM"/>
    </source>
</evidence>
<sequence>MSYNSNNGPDKGTGQFHSVKGNVNETIGNVTGQKDWQRDGQAEHRRGEAEYDAARAKGFVEGVGDRISGKKDAVLGALKGDKSQQIQGNVQHDKGQAQQDINNDH</sequence>
<reference evidence="2 3" key="1">
    <citation type="submission" date="2014-04" db="EMBL/GenBank/DDBJ databases">
        <authorList>
            <consortium name="DOE Joint Genome Institute"/>
            <person name="Kuo A."/>
            <person name="Tarkka M."/>
            <person name="Buscot F."/>
            <person name="Kohler A."/>
            <person name="Nagy L.G."/>
            <person name="Floudas D."/>
            <person name="Copeland A."/>
            <person name="Barry K.W."/>
            <person name="Cichocki N."/>
            <person name="Veneault-Fourrey C."/>
            <person name="LaButti K."/>
            <person name="Lindquist E.A."/>
            <person name="Lipzen A."/>
            <person name="Lundell T."/>
            <person name="Morin E."/>
            <person name="Murat C."/>
            <person name="Sun H."/>
            <person name="Tunlid A."/>
            <person name="Henrissat B."/>
            <person name="Grigoriev I.V."/>
            <person name="Hibbett D.S."/>
            <person name="Martin F."/>
            <person name="Nordberg H.P."/>
            <person name="Cantor M.N."/>
            <person name="Hua S.X."/>
        </authorList>
    </citation>
    <scope>NUCLEOTIDE SEQUENCE [LARGE SCALE GENOMIC DNA]</scope>
    <source>
        <strain evidence="2 3">F 1598</strain>
    </source>
</reference>
<dbReference type="Proteomes" id="UP000054166">
    <property type="component" value="Unassembled WGS sequence"/>
</dbReference>
<keyword evidence="3" id="KW-1185">Reference proteome</keyword>
<feature type="compositionally biased region" description="Polar residues" evidence="1">
    <location>
        <begin position="83"/>
        <end position="105"/>
    </location>
</feature>